<accession>A0A074MBG4</accession>
<comment type="caution">
    <text evidence="2">The sequence shown here is derived from an EMBL/GenBank/DDBJ whole genome shotgun (WGS) entry which is preliminary data.</text>
</comment>
<gene>
    <name evidence="2" type="ORF">EL26_11320</name>
</gene>
<dbReference type="STRING" id="1157490.EL26_11320"/>
<evidence type="ECO:0000313" key="2">
    <source>
        <dbReference type="EMBL" id="KEO83272.1"/>
    </source>
</evidence>
<dbReference type="Proteomes" id="UP000027931">
    <property type="component" value="Unassembled WGS sequence"/>
</dbReference>
<name>A0A074MBG4_9BACL</name>
<dbReference type="AlphaFoldDB" id="A0A074MBG4"/>
<feature type="coiled-coil region" evidence="1">
    <location>
        <begin position="34"/>
        <end position="61"/>
    </location>
</feature>
<dbReference type="eggNOG" id="ENOG5033FHD">
    <property type="taxonomic scope" value="Bacteria"/>
</dbReference>
<reference evidence="2 3" key="1">
    <citation type="journal article" date="2013" name="Int. J. Syst. Evol. Microbiol.">
        <title>Tumebacillus flagellatus sp. nov., an alpha-amylase/pullulanase-producing bacterium isolated from cassava wastewater.</title>
        <authorList>
            <person name="Wang Q."/>
            <person name="Xie N."/>
            <person name="Qin Y."/>
            <person name="Shen N."/>
            <person name="Zhu J."/>
            <person name="Mi H."/>
            <person name="Huang R."/>
        </authorList>
    </citation>
    <scope>NUCLEOTIDE SEQUENCE [LARGE SCALE GENOMIC DNA]</scope>
    <source>
        <strain evidence="2 3">GST4</strain>
    </source>
</reference>
<dbReference type="OrthoDB" id="9156487at2"/>
<proteinExistence type="predicted"/>
<dbReference type="EMBL" id="JMIR01000013">
    <property type="protein sequence ID" value="KEO83272.1"/>
    <property type="molecule type" value="Genomic_DNA"/>
</dbReference>
<keyword evidence="3" id="KW-1185">Reference proteome</keyword>
<evidence type="ECO:0000256" key="1">
    <source>
        <dbReference type="SAM" id="Coils"/>
    </source>
</evidence>
<protein>
    <submittedName>
        <fullName evidence="2">Uncharacterized protein</fullName>
    </submittedName>
</protein>
<keyword evidence="1" id="KW-0175">Coiled coil</keyword>
<sequence>MTDRSKDNYRKGKEEMIQYLEDVKFAVESIIAIVWTEYTQIEQLEREIRKLERIIQFNLNRVQNLALSDDDDDYLLAIQGQWDSYFGEEKDHYYKNRDVESLKKSFDAKKFSINCLSSTLLQIAKQGITTTFPAPKAQQSFERCPNGRLVGTQPLKIVLRQARNQSMHYDEDNSMTQWLNDCFDKLTQEFGKQFSDYQKTNKAFEVINLLNWRSFANFKMDMMSFVSDKNI</sequence>
<organism evidence="2 3">
    <name type="scientific">Tumebacillus flagellatus</name>
    <dbReference type="NCBI Taxonomy" id="1157490"/>
    <lineage>
        <taxon>Bacteria</taxon>
        <taxon>Bacillati</taxon>
        <taxon>Bacillota</taxon>
        <taxon>Bacilli</taxon>
        <taxon>Bacillales</taxon>
        <taxon>Alicyclobacillaceae</taxon>
        <taxon>Tumebacillus</taxon>
    </lineage>
</organism>
<dbReference type="RefSeq" id="WP_038088040.1">
    <property type="nucleotide sequence ID" value="NZ_JMIR01000013.1"/>
</dbReference>
<evidence type="ECO:0000313" key="3">
    <source>
        <dbReference type="Proteomes" id="UP000027931"/>
    </source>
</evidence>